<evidence type="ECO:0000256" key="1">
    <source>
        <dbReference type="ARBA" id="ARBA00022679"/>
    </source>
</evidence>
<feature type="domain" description="Glycosyl transferase family 1" evidence="2">
    <location>
        <begin position="155"/>
        <end position="269"/>
    </location>
</feature>
<dbReference type="PANTHER" id="PTHR46401">
    <property type="entry name" value="GLYCOSYLTRANSFERASE WBBK-RELATED"/>
    <property type="match status" value="1"/>
</dbReference>
<sequence>MARLLFSPLIAVSTLNQANLIRQLCEENGIECEIKNSITVPDTWTDADAFLWLTLAAPQFLSDAVAPALNTSKPHAAYVTIEGMPTKSMFISSNIPRLRFVAVSEFVRQCLVNAGLNVEDVVHHAVDIERCKNAIKQRKTVRKHLSEKYGVNLDDYCVFLYNGRHDPRKNVQGLLQAFKYLEVKGRNDILLFMITDESVKDLMTMEGVKKRCFIEATTGSLPYQRVLELMAAADYIVFPTFSEGFGLPLLEGNAVGRPVLHAWMPPLSEFSSQDFNFTWSYMEEIEVRNAGVQTWLFHVYTMDILAEMMEYAADIRMNNREEYDNYCEMAFEHAHKWDYRRIYPSLLRLLGFNVKEQVVPVEKSLREIEEEA</sequence>
<dbReference type="InterPro" id="IPR001296">
    <property type="entry name" value="Glyco_trans_1"/>
</dbReference>
<proteinExistence type="predicted"/>
<organism evidence="3 4">
    <name type="scientific">Methanophagales virus PBV300</name>
    <dbReference type="NCBI Taxonomy" id="2987731"/>
    <lineage>
        <taxon>Viruses</taxon>
        <taxon>Adnaviria</taxon>
        <taxon>Zilligvirae</taxon>
        <taxon>Taleaviricota</taxon>
        <taxon>Tokiviricetes</taxon>
        <taxon>Maximonvirales</taxon>
        <taxon>Ahmunviridae</taxon>
        <taxon>Yumkaaxvirus</taxon>
        <taxon>Yumkaaxvirus pescaderoense</taxon>
    </lineage>
</organism>
<dbReference type="SUPFAM" id="SSF53756">
    <property type="entry name" value="UDP-Glycosyltransferase/glycogen phosphorylase"/>
    <property type="match status" value="1"/>
</dbReference>
<dbReference type="EMBL" id="OP413840">
    <property type="protein sequence ID" value="UYL64988.1"/>
    <property type="molecule type" value="Genomic_DNA"/>
</dbReference>
<evidence type="ECO:0000259" key="2">
    <source>
        <dbReference type="Pfam" id="PF00534"/>
    </source>
</evidence>
<dbReference type="Proteomes" id="UP001156320">
    <property type="component" value="Segment"/>
</dbReference>
<evidence type="ECO:0000313" key="3">
    <source>
        <dbReference type="EMBL" id="UYL64988.1"/>
    </source>
</evidence>
<dbReference type="Gene3D" id="3.40.50.2000">
    <property type="entry name" value="Glycogen Phosphorylase B"/>
    <property type="match status" value="1"/>
</dbReference>
<reference evidence="3 4" key="1">
    <citation type="submission" date="2022-09" db="EMBL/GenBank/DDBJ databases">
        <title>Evolutionary Diversification of Methanotrophic Ca. Methanophagales (ANME-1) and Their Expansive Virome.</title>
        <authorList>
            <person name="Laso-Perez R."/>
            <person name="Wu F."/>
            <person name="Cremiere A."/>
            <person name="Speth D.R."/>
            <person name="Magyar J.S."/>
            <person name="Krupovic M."/>
            <person name="Orphan V.J."/>
        </authorList>
    </citation>
    <scope>NUCLEOTIDE SEQUENCE [LARGE SCALE GENOMIC DNA]</scope>
    <source>
        <strain evidence="3">PBV300</strain>
    </source>
</reference>
<keyword evidence="4" id="KW-1185">Reference proteome</keyword>
<gene>
    <name evidence="3" type="ORF">JBCDKDKM_00026</name>
</gene>
<dbReference type="Pfam" id="PF00534">
    <property type="entry name" value="Glycos_transf_1"/>
    <property type="match status" value="1"/>
</dbReference>
<keyword evidence="1" id="KW-0808">Transferase</keyword>
<accession>A0ABY6GN04</accession>
<evidence type="ECO:0000313" key="4">
    <source>
        <dbReference type="Proteomes" id="UP001156320"/>
    </source>
</evidence>
<dbReference type="PANTHER" id="PTHR46401:SF2">
    <property type="entry name" value="GLYCOSYLTRANSFERASE WBBK-RELATED"/>
    <property type="match status" value="1"/>
</dbReference>
<protein>
    <recommendedName>
        <fullName evidence="2">Glycosyl transferase family 1 domain-containing protein</fullName>
    </recommendedName>
</protein>
<name>A0ABY6GN04_9VIRU</name>